<dbReference type="GO" id="GO:0015099">
    <property type="term" value="F:nickel cation transmembrane transporter activity"/>
    <property type="evidence" value="ECO:0007669"/>
    <property type="project" value="UniProtKB-UniRule"/>
</dbReference>
<gene>
    <name evidence="15" type="ORF">P7V44_04135</name>
    <name evidence="16" type="ORF">Q5E86_04460</name>
</gene>
<dbReference type="GO" id="GO:0010045">
    <property type="term" value="P:response to nickel cation"/>
    <property type="evidence" value="ECO:0007669"/>
    <property type="project" value="TreeGrafter"/>
</dbReference>
<keyword evidence="8 14" id="KW-0812">Transmembrane</keyword>
<dbReference type="GO" id="GO:0006824">
    <property type="term" value="P:cobalt ion transport"/>
    <property type="evidence" value="ECO:0007669"/>
    <property type="project" value="UniProtKB-KW"/>
</dbReference>
<evidence type="ECO:0000256" key="11">
    <source>
        <dbReference type="ARBA" id="ARBA00023112"/>
    </source>
</evidence>
<dbReference type="PANTHER" id="PTHR40659:SF1">
    <property type="entry name" value="NICKEL_COBALT EFFLUX SYSTEM RCNA"/>
    <property type="match status" value="1"/>
</dbReference>
<evidence type="ECO:0000313" key="17">
    <source>
        <dbReference type="Proteomes" id="UP001156701"/>
    </source>
</evidence>
<evidence type="ECO:0000256" key="6">
    <source>
        <dbReference type="ARBA" id="ARBA00022475"/>
    </source>
</evidence>
<dbReference type="InterPro" id="IPR051224">
    <property type="entry name" value="NiCoT_RcnA"/>
</dbReference>
<evidence type="ECO:0000256" key="7">
    <source>
        <dbReference type="ARBA" id="ARBA00022596"/>
    </source>
</evidence>
<feature type="transmembrane region" description="Helical" evidence="14">
    <location>
        <begin position="109"/>
        <end position="133"/>
    </location>
</feature>
<comment type="similarity">
    <text evidence="3">Belongs to the NiCoT transporter (TC 2.A.52) family. RcnA subfamily.</text>
</comment>
<comment type="caution">
    <text evidence="15">The sequence shown here is derived from an EMBL/GenBank/DDBJ whole genome shotgun (WGS) entry which is preliminary data.</text>
</comment>
<feature type="transmembrane region" description="Helical" evidence="14">
    <location>
        <begin position="66"/>
        <end position="88"/>
    </location>
</feature>
<evidence type="ECO:0000256" key="2">
    <source>
        <dbReference type="ARBA" id="ARBA00004651"/>
    </source>
</evidence>
<evidence type="ECO:0000313" key="16">
    <source>
        <dbReference type="EMBL" id="MDO7855633.1"/>
    </source>
</evidence>
<evidence type="ECO:0000256" key="12">
    <source>
        <dbReference type="ARBA" id="ARBA00023136"/>
    </source>
</evidence>
<evidence type="ECO:0000256" key="1">
    <source>
        <dbReference type="ARBA" id="ARBA00002510"/>
    </source>
</evidence>
<organism evidence="15 17">
    <name type="scientific">Providencia huashanensis</name>
    <dbReference type="NCBI Taxonomy" id="3037798"/>
    <lineage>
        <taxon>Bacteria</taxon>
        <taxon>Pseudomonadati</taxon>
        <taxon>Pseudomonadota</taxon>
        <taxon>Gammaproteobacteria</taxon>
        <taxon>Enterobacterales</taxon>
        <taxon>Morganellaceae</taxon>
        <taxon>Providencia</taxon>
    </lineage>
</organism>
<keyword evidence="9 14" id="KW-1133">Transmembrane helix</keyword>
<keyword evidence="4" id="KW-0171">Cobalt transport</keyword>
<feature type="transmembrane region" description="Helical" evidence="14">
    <location>
        <begin position="153"/>
        <end position="172"/>
    </location>
</feature>
<feature type="transmembrane region" description="Helical" evidence="14">
    <location>
        <begin position="231"/>
        <end position="251"/>
    </location>
</feature>
<keyword evidence="7" id="KW-0533">Nickel</keyword>
<keyword evidence="5 14" id="KW-0813">Transport</keyword>
<keyword evidence="12 14" id="KW-0472">Membrane</keyword>
<evidence type="ECO:0000256" key="3">
    <source>
        <dbReference type="ARBA" id="ARBA00010428"/>
    </source>
</evidence>
<proteinExistence type="inferred from homology"/>
<keyword evidence="18" id="KW-1185">Reference proteome</keyword>
<evidence type="ECO:0000313" key="18">
    <source>
        <dbReference type="Proteomes" id="UP001176478"/>
    </source>
</evidence>
<reference evidence="16" key="2">
    <citation type="submission" date="2023-07" db="EMBL/GenBank/DDBJ databases">
        <authorList>
            <person name="Yang W."/>
            <person name="Chen J."/>
            <person name="Ji P."/>
            <person name="Hu F."/>
        </authorList>
    </citation>
    <scope>NUCLEOTIDE SEQUENCE</scope>
    <source>
        <strain evidence="16">CRE-138-0111</strain>
    </source>
</reference>
<dbReference type="GO" id="GO:0005886">
    <property type="term" value="C:plasma membrane"/>
    <property type="evidence" value="ECO:0007669"/>
    <property type="project" value="UniProtKB-SubCell"/>
</dbReference>
<dbReference type="PANTHER" id="PTHR40659">
    <property type="entry name" value="NICKEL/COBALT EFFLUX SYSTEM RCNA"/>
    <property type="match status" value="1"/>
</dbReference>
<feature type="transmembrane region" description="Helical" evidence="14">
    <location>
        <begin position="257"/>
        <end position="283"/>
    </location>
</feature>
<dbReference type="Proteomes" id="UP001156701">
    <property type="component" value="Unassembled WGS sequence"/>
</dbReference>
<protein>
    <recommendedName>
        <fullName evidence="14">Nickel/cobalt efflux system</fullName>
    </recommendedName>
</protein>
<reference evidence="16" key="3">
    <citation type="journal article" date="2024" name="Int. J. Antimicrob. Agents">
        <title>Identification of a novel Providencia species showing multi-drug-resistant in three patients with hospital-acquired infection.</title>
        <authorList>
            <person name="Yang W."/>
            <person name="Chen J."/>
            <person name="Yang F."/>
            <person name="Ji P."/>
            <person name="Shen S."/>
            <person name="Yin D."/>
            <person name="Hu F."/>
        </authorList>
    </citation>
    <scope>NUCLEOTIDE SEQUENCE</scope>
    <source>
        <strain evidence="16">CRE-138-0111</strain>
    </source>
</reference>
<dbReference type="Pfam" id="PF03824">
    <property type="entry name" value="NicO"/>
    <property type="match status" value="1"/>
</dbReference>
<keyword evidence="11" id="KW-0921">Nickel transport</keyword>
<dbReference type="AlphaFoldDB" id="A0AA42FJ33"/>
<evidence type="ECO:0000256" key="10">
    <source>
        <dbReference type="ARBA" id="ARBA00023065"/>
    </source>
</evidence>
<comment type="subcellular location">
    <subcellularLocation>
        <location evidence="2 14">Cell membrane</location>
        <topology evidence="2 14">Multi-pass membrane protein</topology>
    </subcellularLocation>
</comment>
<evidence type="ECO:0000256" key="9">
    <source>
        <dbReference type="ARBA" id="ARBA00022989"/>
    </source>
</evidence>
<feature type="transmembrane region" description="Helical" evidence="14">
    <location>
        <begin position="12"/>
        <end position="33"/>
    </location>
</feature>
<dbReference type="EMBL" id="JARRYG010000003">
    <property type="protein sequence ID" value="MDG4695429.1"/>
    <property type="molecule type" value="Genomic_DNA"/>
</dbReference>
<comment type="function">
    <text evidence="1">Efflux system for nickel and cobalt.</text>
</comment>
<reference evidence="15" key="1">
    <citation type="submission" date="2023-03" db="EMBL/GenBank/DDBJ databases">
        <title>a new species belonging to Providencia genus.</title>
        <authorList>
            <person name="Yang W."/>
            <person name="Hu F."/>
            <person name="Shen S."/>
            <person name="Ding L."/>
            <person name="Yin D."/>
        </authorList>
    </citation>
    <scope>NUCLEOTIDE SEQUENCE</scope>
    <source>
        <strain evidence="15">CRE-3FA-0001</strain>
    </source>
</reference>
<dbReference type="InterPro" id="IPR011541">
    <property type="entry name" value="Ni/Co_transpt_high_affinity"/>
</dbReference>
<dbReference type="GO" id="GO:0032025">
    <property type="term" value="P:response to cobalt ion"/>
    <property type="evidence" value="ECO:0007669"/>
    <property type="project" value="TreeGrafter"/>
</dbReference>
<dbReference type="RefSeq" id="WP_131680687.1">
    <property type="nucleotide sequence ID" value="NZ_JARRYG010000003.1"/>
</dbReference>
<feature type="transmembrane region" description="Helical" evidence="14">
    <location>
        <begin position="304"/>
        <end position="325"/>
    </location>
</feature>
<accession>A0AA42FJ33</accession>
<keyword evidence="13" id="KW-0170">Cobalt</keyword>
<dbReference type="EMBL" id="JAUQTG010000002">
    <property type="protein sequence ID" value="MDO7855633.1"/>
    <property type="molecule type" value="Genomic_DNA"/>
</dbReference>
<evidence type="ECO:0000313" key="15">
    <source>
        <dbReference type="EMBL" id="MDG4695429.1"/>
    </source>
</evidence>
<evidence type="ECO:0000256" key="8">
    <source>
        <dbReference type="ARBA" id="ARBA00022692"/>
    </source>
</evidence>
<name>A0AA42FJ33_9GAMM</name>
<evidence type="ECO:0000256" key="4">
    <source>
        <dbReference type="ARBA" id="ARBA00022426"/>
    </source>
</evidence>
<evidence type="ECO:0000256" key="13">
    <source>
        <dbReference type="ARBA" id="ARBA00023285"/>
    </source>
</evidence>
<evidence type="ECO:0000256" key="5">
    <source>
        <dbReference type="ARBA" id="ARBA00022448"/>
    </source>
</evidence>
<evidence type="ECO:0000256" key="14">
    <source>
        <dbReference type="RuleBase" id="RU362101"/>
    </source>
</evidence>
<dbReference type="Proteomes" id="UP001176478">
    <property type="component" value="Unassembled WGS sequence"/>
</dbReference>
<keyword evidence="10" id="KW-0406">Ion transport</keyword>
<keyword evidence="6" id="KW-1003">Cell membrane</keyword>
<dbReference type="GO" id="GO:0046583">
    <property type="term" value="F:monoatomic cation efflux transmembrane transporter activity"/>
    <property type="evidence" value="ECO:0007669"/>
    <property type="project" value="TreeGrafter"/>
</dbReference>
<sequence length="339" mass="37467">MSLTPSSSVYKATKTLLIIVSFSLLAFAIWLAYRYWGTWLQLSIGWQKQLNQGLSDLLQETSSHPLYAGSLLIAVSFLYGFLHALGPGHGKLIITTYIATQGTHLKQSVIISLLASLLQGVVAITLVSVVLVLFQLSTKHLNQVSLYAEQLSYLFVIILGCFLCITALRRYWQTRLSRALSPLVIKNLKPLTQSTKRMIQPKTLTPHPVCHCGHQHVIQSHQIQSSFKSKVLIILSMGARPCSGAILVLLFSYVIEVYAWGVIAALAMAVGTALTICLIAIFVHFMRDKAIRLSRLTGKQLSPYWGIALKIFAGVFFILMGALMLQSVGLEQSISPLLR</sequence>